<keyword evidence="3" id="KW-1185">Reference proteome</keyword>
<dbReference type="RefSeq" id="WP_138153443.1">
    <property type="nucleotide sequence ID" value="NZ_VANU01000006.1"/>
</dbReference>
<evidence type="ECO:0000256" key="1">
    <source>
        <dbReference type="SAM" id="Phobius"/>
    </source>
</evidence>
<feature type="transmembrane region" description="Helical" evidence="1">
    <location>
        <begin position="263"/>
        <end position="281"/>
    </location>
</feature>
<keyword evidence="1" id="KW-1133">Transmembrane helix</keyword>
<dbReference type="OrthoDB" id="6607208at2"/>
<sequence>MFNSLKKKIEKELEGSIYKNNIYKELKWDFIESYIVSWSKNYILQIFKYFLFFYLLFISITILFELLRFFQVIDFFLFFKKNLDFKDTIFNGQLTILAVIFPLVIGFVGVLIKDDIANKSLWKIYNRYSGFMLVGFSGLSLSAIIILDNYFKPFLIDELSIVISLIYSFWFLLNLLLLSWLLHSTFNFINKTKQNEIIKKYTTNIVLEEEIRKRLYSLIPKIPDKLSLLPTSINANQKISFHFFEKSKDNLDKVSRKFKKKQYLLDINFTFLSLAIKLWMFRNSYFLIKENMELFLPTTVDGYSYKDFDLALLKNDKFTVIENFLIRRSYKFISNNPFEDDDVENIVNSLFNNIDKAINSNNQRLFDDEEETLRDFLQTIFSITSFINDEGKIDNWLLLSNNSFFSHKLYYNLLSEFYSLNKILISKIISEDYFYRSLSSFYPYSFSKQGEKLHHEIQKGLMELHVDLWINLLKENRRKEISNLNSLLKTYIGSWESWGSKYSEFEENWEIISNYSNVLFDHLILSNSLIIESLKFKNYDASIWSVNIVNNWYSNQFSMKKTHIDYLWKKEILSTSFFLKEKDEKLLKFILNNNEEKLEDVFTIALKNIWFQSKVITASYIFNKNSDELTTLDRKIIFSLIKGDKITPLDEKDFSNVFNNNYASEILETYLLNLYPFSNITNNGISKKLIKKFNRIHEEEHISGRIYSGFGGENISNVKDCIIALIISNSKNEFKISDSLYDFIFSELVDIPFRDSIISYLEELLVFEVETESKVKALLNTENILDLINNYKKSINAIIDKIKDATEEEVYNTPINESRIVELKKYLSKSAFKKDDSILPLKLFNSVIEVEETKYESLKLNIQGINKRDLISNEINKSYEEDTYSELMNKQVYIKLFRDIFNKIDYKNKEFISEEDLIINILRDKILIKNSIIFIGSNKVRSYLRKLIWENNDNVPFTVKNANTIENDYLCHINDTPVYSIYNFKIDFCLLINLDIFKQVEIKVFDNKYFVDLKFMEYEDKTNSGLLQIEYSIESIFNSNYDCYKYTLAEENV</sequence>
<evidence type="ECO:0000313" key="2">
    <source>
        <dbReference type="EMBL" id="TLP36213.1"/>
    </source>
</evidence>
<accession>A0A5R8XYB5</accession>
<reference evidence="2 3" key="1">
    <citation type="submission" date="2019-05" db="EMBL/GenBank/DDBJ databases">
        <title>Arcobacter sp. nov., isolated from sea sediment.</title>
        <authorList>
            <person name="Kim W."/>
        </authorList>
    </citation>
    <scope>NUCLEOTIDE SEQUENCE [LARGE SCALE GENOMIC DNA]</scope>
    <source>
        <strain evidence="2 3">CAU 1517</strain>
    </source>
</reference>
<feature type="transmembrane region" description="Helical" evidence="1">
    <location>
        <begin position="124"/>
        <end position="147"/>
    </location>
</feature>
<name>A0A5R8XYB5_9BACT</name>
<gene>
    <name evidence="2" type="ORF">FDK22_13160</name>
</gene>
<keyword evidence="1" id="KW-0472">Membrane</keyword>
<feature type="transmembrane region" description="Helical" evidence="1">
    <location>
        <begin position="49"/>
        <end position="70"/>
    </location>
</feature>
<proteinExistence type="predicted"/>
<protein>
    <submittedName>
        <fullName evidence="2">Uncharacterized protein</fullName>
    </submittedName>
</protein>
<keyword evidence="1" id="KW-0812">Transmembrane</keyword>
<dbReference type="AlphaFoldDB" id="A0A5R8XYB5"/>
<evidence type="ECO:0000313" key="3">
    <source>
        <dbReference type="Proteomes" id="UP000308901"/>
    </source>
</evidence>
<feature type="transmembrane region" description="Helical" evidence="1">
    <location>
        <begin position="90"/>
        <end position="112"/>
    </location>
</feature>
<comment type="caution">
    <text evidence="2">The sequence shown here is derived from an EMBL/GenBank/DDBJ whole genome shotgun (WGS) entry which is preliminary data.</text>
</comment>
<feature type="transmembrane region" description="Helical" evidence="1">
    <location>
        <begin position="159"/>
        <end position="182"/>
    </location>
</feature>
<dbReference type="EMBL" id="VANU01000006">
    <property type="protein sequence ID" value="TLP36213.1"/>
    <property type="molecule type" value="Genomic_DNA"/>
</dbReference>
<dbReference type="Proteomes" id="UP000308901">
    <property type="component" value="Unassembled WGS sequence"/>
</dbReference>
<organism evidence="2 3">
    <name type="scientific">Arcobacter arenosus</name>
    <dbReference type="NCBI Taxonomy" id="2576037"/>
    <lineage>
        <taxon>Bacteria</taxon>
        <taxon>Pseudomonadati</taxon>
        <taxon>Campylobacterota</taxon>
        <taxon>Epsilonproteobacteria</taxon>
        <taxon>Campylobacterales</taxon>
        <taxon>Arcobacteraceae</taxon>
        <taxon>Arcobacter</taxon>
    </lineage>
</organism>